<keyword evidence="1" id="KW-0812">Transmembrane</keyword>
<feature type="transmembrane region" description="Helical" evidence="1">
    <location>
        <begin position="233"/>
        <end position="254"/>
    </location>
</feature>
<feature type="transmembrane region" description="Helical" evidence="1">
    <location>
        <begin position="182"/>
        <end position="201"/>
    </location>
</feature>
<keyword evidence="1" id="KW-0472">Membrane</keyword>
<feature type="transmembrane region" description="Helical" evidence="1">
    <location>
        <begin position="310"/>
        <end position="332"/>
    </location>
</feature>
<keyword evidence="1" id="KW-1133">Transmembrane helix</keyword>
<evidence type="ECO:0000256" key="1">
    <source>
        <dbReference type="SAM" id="Phobius"/>
    </source>
</evidence>
<name>A0A225E8T4_9BACT</name>
<feature type="transmembrane region" description="Helical" evidence="1">
    <location>
        <begin position="29"/>
        <end position="48"/>
    </location>
</feature>
<keyword evidence="4" id="KW-1185">Reference proteome</keyword>
<dbReference type="PANTHER" id="PTHR23028:SF53">
    <property type="entry name" value="ACYL_TRANSF_3 DOMAIN-CONTAINING PROTEIN"/>
    <property type="match status" value="1"/>
</dbReference>
<gene>
    <name evidence="3" type="ORF">FRUB_01356</name>
</gene>
<feature type="transmembrane region" description="Helical" evidence="1">
    <location>
        <begin position="274"/>
        <end position="298"/>
    </location>
</feature>
<dbReference type="PANTHER" id="PTHR23028">
    <property type="entry name" value="ACETYLTRANSFERASE"/>
    <property type="match status" value="1"/>
</dbReference>
<dbReference type="InterPro" id="IPR050879">
    <property type="entry name" value="Acyltransferase_3"/>
</dbReference>
<dbReference type="Proteomes" id="UP000214646">
    <property type="component" value="Unassembled WGS sequence"/>
</dbReference>
<comment type="caution">
    <text evidence="3">The sequence shown here is derived from an EMBL/GenBank/DDBJ whole genome shotgun (WGS) entry which is preliminary data.</text>
</comment>
<protein>
    <submittedName>
        <fullName evidence="3">Exopolysaccharide production protein ExoZ</fullName>
    </submittedName>
</protein>
<feature type="domain" description="Acyltransferase 3" evidence="2">
    <location>
        <begin position="25"/>
        <end position="350"/>
    </location>
</feature>
<accession>A0A225E8T4</accession>
<sequence length="396" mass="43564">MTVKNARRGGEHGSWSPRAMLKTFHGLRALRGGACLLVVIFHLGQWETLYGTHTPVLREYRWFAFAGVDLFFVLSGFVIAHSHWDQFGQPRLVTGYLFRRFWRLYPPFWAVMVITGVVGWMTLGWQPLNPGAPTSIRWYWLTLLPDEPTNAWVPPAWTLTYEMMFYLALAALVVLPRRRGWMVLAGWAVVAAAAAVCPVPTDPFLAAAVDPLVLEFLGGVVVAALLRRGWCRFGRPAIAAGVVYAVAVGALMAADTREYKDWEVVLSSHASRVLIFGPAAVLIVYGVVAAEIGGWTLGPRWMRVVGDASYSIYLWHGPVGPVAIAYGCYIPHSPPPHLGWLLATFAACVGGGFLFHYAVERPLLRLARVRKNPAAIVPAPARSSEITSPPSAALPR</sequence>
<dbReference type="GO" id="GO:0016020">
    <property type="term" value="C:membrane"/>
    <property type="evidence" value="ECO:0007669"/>
    <property type="project" value="TreeGrafter"/>
</dbReference>
<feature type="transmembrane region" description="Helical" evidence="1">
    <location>
        <begin position="101"/>
        <end position="123"/>
    </location>
</feature>
<dbReference type="GO" id="GO:0016747">
    <property type="term" value="F:acyltransferase activity, transferring groups other than amino-acyl groups"/>
    <property type="evidence" value="ECO:0007669"/>
    <property type="project" value="InterPro"/>
</dbReference>
<feature type="transmembrane region" description="Helical" evidence="1">
    <location>
        <begin position="338"/>
        <end position="359"/>
    </location>
</feature>
<evidence type="ECO:0000313" key="4">
    <source>
        <dbReference type="Proteomes" id="UP000214646"/>
    </source>
</evidence>
<dbReference type="InterPro" id="IPR002656">
    <property type="entry name" value="Acyl_transf_3_dom"/>
</dbReference>
<dbReference type="Pfam" id="PF01757">
    <property type="entry name" value="Acyl_transf_3"/>
    <property type="match status" value="1"/>
</dbReference>
<evidence type="ECO:0000313" key="3">
    <source>
        <dbReference type="EMBL" id="OWK45025.1"/>
    </source>
</evidence>
<evidence type="ECO:0000259" key="2">
    <source>
        <dbReference type="Pfam" id="PF01757"/>
    </source>
</evidence>
<organism evidence="3 4">
    <name type="scientific">Fimbriiglobus ruber</name>
    <dbReference type="NCBI Taxonomy" id="1908690"/>
    <lineage>
        <taxon>Bacteria</taxon>
        <taxon>Pseudomonadati</taxon>
        <taxon>Planctomycetota</taxon>
        <taxon>Planctomycetia</taxon>
        <taxon>Gemmatales</taxon>
        <taxon>Gemmataceae</taxon>
        <taxon>Fimbriiglobus</taxon>
    </lineage>
</organism>
<feature type="transmembrane region" description="Helical" evidence="1">
    <location>
        <begin position="60"/>
        <end position="80"/>
    </location>
</feature>
<proteinExistence type="predicted"/>
<reference evidence="4" key="1">
    <citation type="submission" date="2017-06" db="EMBL/GenBank/DDBJ databases">
        <title>Genome analysis of Fimbriiglobus ruber SP5, the first member of the order Planctomycetales with confirmed chitinolytic capability.</title>
        <authorList>
            <person name="Ravin N.V."/>
            <person name="Rakitin A.L."/>
            <person name="Ivanova A.A."/>
            <person name="Beletsky A.V."/>
            <person name="Kulichevskaya I.S."/>
            <person name="Mardanov A.V."/>
            <person name="Dedysh S.N."/>
        </authorList>
    </citation>
    <scope>NUCLEOTIDE SEQUENCE [LARGE SCALE GENOMIC DNA]</scope>
    <source>
        <strain evidence="4">SP5</strain>
    </source>
</reference>
<feature type="transmembrane region" description="Helical" evidence="1">
    <location>
        <begin position="207"/>
        <end position="226"/>
    </location>
</feature>
<dbReference type="GO" id="GO:0009103">
    <property type="term" value="P:lipopolysaccharide biosynthetic process"/>
    <property type="evidence" value="ECO:0007669"/>
    <property type="project" value="TreeGrafter"/>
</dbReference>
<dbReference type="EMBL" id="NIDE01000002">
    <property type="protein sequence ID" value="OWK45025.1"/>
    <property type="molecule type" value="Genomic_DNA"/>
</dbReference>
<feature type="transmembrane region" description="Helical" evidence="1">
    <location>
        <begin position="156"/>
        <end position="175"/>
    </location>
</feature>
<dbReference type="AlphaFoldDB" id="A0A225E8T4"/>